<reference evidence="1" key="2">
    <citation type="journal article" date="2015" name="Data Brief">
        <title>Shoot transcriptome of the giant reed, Arundo donax.</title>
        <authorList>
            <person name="Barrero R.A."/>
            <person name="Guerrero F.D."/>
            <person name="Moolhuijzen P."/>
            <person name="Goolsby J.A."/>
            <person name="Tidwell J."/>
            <person name="Bellgard S.E."/>
            <person name="Bellgard M.I."/>
        </authorList>
    </citation>
    <scope>NUCLEOTIDE SEQUENCE</scope>
    <source>
        <tissue evidence="1">Shoot tissue taken approximately 20 cm above the soil surface</tissue>
    </source>
</reference>
<protein>
    <submittedName>
        <fullName evidence="1">Uncharacterized protein</fullName>
    </submittedName>
</protein>
<dbReference type="EMBL" id="GBRH01228085">
    <property type="protein sequence ID" value="JAD69810.1"/>
    <property type="molecule type" value="Transcribed_RNA"/>
</dbReference>
<evidence type="ECO:0000313" key="1">
    <source>
        <dbReference type="EMBL" id="JAD69810.1"/>
    </source>
</evidence>
<accession>A0A0A9C8T0</accession>
<dbReference type="AlphaFoldDB" id="A0A0A9C8T0"/>
<name>A0A0A9C8T0_ARUDO</name>
<organism evidence="1">
    <name type="scientific">Arundo donax</name>
    <name type="common">Giant reed</name>
    <name type="synonym">Donax arundinaceus</name>
    <dbReference type="NCBI Taxonomy" id="35708"/>
    <lineage>
        <taxon>Eukaryota</taxon>
        <taxon>Viridiplantae</taxon>
        <taxon>Streptophyta</taxon>
        <taxon>Embryophyta</taxon>
        <taxon>Tracheophyta</taxon>
        <taxon>Spermatophyta</taxon>
        <taxon>Magnoliopsida</taxon>
        <taxon>Liliopsida</taxon>
        <taxon>Poales</taxon>
        <taxon>Poaceae</taxon>
        <taxon>PACMAD clade</taxon>
        <taxon>Arundinoideae</taxon>
        <taxon>Arundineae</taxon>
        <taxon>Arundo</taxon>
    </lineage>
</organism>
<sequence>MSPNIIEASHKMTTDFLKVIQPPNHLYCRLSGLPNEP</sequence>
<proteinExistence type="predicted"/>
<reference evidence="1" key="1">
    <citation type="submission" date="2014-09" db="EMBL/GenBank/DDBJ databases">
        <authorList>
            <person name="Magalhaes I.L.F."/>
            <person name="Oliveira U."/>
            <person name="Santos F.R."/>
            <person name="Vidigal T.H.D.A."/>
            <person name="Brescovit A.D."/>
            <person name="Santos A.J."/>
        </authorList>
    </citation>
    <scope>NUCLEOTIDE SEQUENCE</scope>
    <source>
        <tissue evidence="1">Shoot tissue taken approximately 20 cm above the soil surface</tissue>
    </source>
</reference>